<dbReference type="NCBIfam" id="TIGR00229">
    <property type="entry name" value="sensory_box"/>
    <property type="match status" value="1"/>
</dbReference>
<dbReference type="SUPFAM" id="SSF55073">
    <property type="entry name" value="Nucleotide cyclase"/>
    <property type="match status" value="1"/>
</dbReference>
<sequence length="530" mass="60507">MYHRLVKVCIFADDFIISGVLKSVDPLPNLEYEIFTSEVVDFEVLRDFSIIILNTAFSSQMIRKIYDAKKSESIFVVCSNFQDFRVCSENYKYFDELWTGPLDAEKIAFLFGKIVSRIKKNEDSCLTEKYLDTLIDSLPDLIWFKDARGAHLRVNKSFCEAVGKTKADVQGRGHYYIWDIEPDEYAKGEYVCLESEEIVLREKKNCLFDEMVKIKDSMRKFKTYKSPLFDRNGDVLGTVGVARDVTDLQNLQIEMNILFESLPFGVIATDKDQHVTGGNQKSLALFSAQSKGLLGKKFDGLLKAFADDCSSEQRLIEDSRDGVFLLASERVFKIQQEKLLDVFSEFAGYIYLFLDVTKEYYQKHQLIFDANTDYLTKLNNRRKLHDFLRDTPCMSGTALLLADLDNFKQINDQYGHDEGDRILVAFAHILRDNFDPENIFRLGGDEFAVLFPGTRHAKEQMLETAHRCARVIISELEKLSIHQDLSVSIGIAVTSSDDEDFGSLFKKADIALYDSKCSGKNTCCLWCGGA</sequence>
<evidence type="ECO:0000259" key="1">
    <source>
        <dbReference type="PROSITE" id="PS50112"/>
    </source>
</evidence>
<dbReference type="InterPro" id="IPR029787">
    <property type="entry name" value="Nucleotide_cyclase"/>
</dbReference>
<gene>
    <name evidence="3" type="ordered locus">Dbac_2130</name>
</gene>
<dbReference type="AlphaFoldDB" id="C7LNZ0"/>
<evidence type="ECO:0000313" key="3">
    <source>
        <dbReference type="EMBL" id="ACU90214.1"/>
    </source>
</evidence>
<dbReference type="InterPro" id="IPR000014">
    <property type="entry name" value="PAS"/>
</dbReference>
<name>C7LNZ0_DESBD</name>
<dbReference type="eggNOG" id="COG3829">
    <property type="taxonomic scope" value="Bacteria"/>
</dbReference>
<dbReference type="SMART" id="SM00091">
    <property type="entry name" value="PAS"/>
    <property type="match status" value="2"/>
</dbReference>
<dbReference type="InterPro" id="IPR000160">
    <property type="entry name" value="GGDEF_dom"/>
</dbReference>
<dbReference type="InterPro" id="IPR052155">
    <property type="entry name" value="Biofilm_reg_signaling"/>
</dbReference>
<dbReference type="KEGG" id="dba:Dbac_2130"/>
<dbReference type="PROSITE" id="PS50112">
    <property type="entry name" value="PAS"/>
    <property type="match status" value="1"/>
</dbReference>
<keyword evidence="4" id="KW-1185">Reference proteome</keyword>
<dbReference type="STRING" id="525897.Dbac_2130"/>
<dbReference type="Gene3D" id="3.30.70.270">
    <property type="match status" value="1"/>
</dbReference>
<dbReference type="EMBL" id="CP001629">
    <property type="protein sequence ID" value="ACU90214.1"/>
    <property type="molecule type" value="Genomic_DNA"/>
</dbReference>
<organism evidence="3 4">
    <name type="scientific">Desulfomicrobium baculatum (strain DSM 4028 / VKM B-1378 / X)</name>
    <name type="common">Desulfovibrio baculatus</name>
    <dbReference type="NCBI Taxonomy" id="525897"/>
    <lineage>
        <taxon>Bacteria</taxon>
        <taxon>Pseudomonadati</taxon>
        <taxon>Thermodesulfobacteriota</taxon>
        <taxon>Desulfovibrionia</taxon>
        <taxon>Desulfovibrionales</taxon>
        <taxon>Desulfomicrobiaceae</taxon>
        <taxon>Desulfomicrobium</taxon>
    </lineage>
</organism>
<dbReference type="RefSeq" id="WP_015774305.1">
    <property type="nucleotide sequence ID" value="NC_013173.1"/>
</dbReference>
<dbReference type="SMART" id="SM00267">
    <property type="entry name" value="GGDEF"/>
    <property type="match status" value="1"/>
</dbReference>
<dbReference type="PANTHER" id="PTHR44757">
    <property type="entry name" value="DIGUANYLATE CYCLASE DGCP"/>
    <property type="match status" value="1"/>
</dbReference>
<dbReference type="SUPFAM" id="SSF55785">
    <property type="entry name" value="PYP-like sensor domain (PAS domain)"/>
    <property type="match status" value="1"/>
</dbReference>
<dbReference type="OrthoDB" id="5333838at2"/>
<protein>
    <submittedName>
        <fullName evidence="3">Diguanylate cyclase with PAS/PAC sensor</fullName>
    </submittedName>
</protein>
<dbReference type="HOGENOM" id="CLU_000445_11_25_7"/>
<evidence type="ECO:0000313" key="4">
    <source>
        <dbReference type="Proteomes" id="UP000002216"/>
    </source>
</evidence>
<dbReference type="eggNOG" id="COG2199">
    <property type="taxonomic scope" value="Bacteria"/>
</dbReference>
<dbReference type="PANTHER" id="PTHR44757:SF2">
    <property type="entry name" value="BIOFILM ARCHITECTURE MAINTENANCE PROTEIN MBAA"/>
    <property type="match status" value="1"/>
</dbReference>
<dbReference type="InterPro" id="IPR035965">
    <property type="entry name" value="PAS-like_dom_sf"/>
</dbReference>
<proteinExistence type="predicted"/>
<dbReference type="InterPro" id="IPR013656">
    <property type="entry name" value="PAS_4"/>
</dbReference>
<dbReference type="Proteomes" id="UP000002216">
    <property type="component" value="Chromosome"/>
</dbReference>
<feature type="domain" description="PAS" evidence="1">
    <location>
        <begin position="127"/>
        <end position="172"/>
    </location>
</feature>
<feature type="domain" description="GGDEF" evidence="2">
    <location>
        <begin position="395"/>
        <end position="528"/>
    </location>
</feature>
<dbReference type="Pfam" id="PF00990">
    <property type="entry name" value="GGDEF"/>
    <property type="match status" value="1"/>
</dbReference>
<dbReference type="NCBIfam" id="TIGR00254">
    <property type="entry name" value="GGDEF"/>
    <property type="match status" value="1"/>
</dbReference>
<reference evidence="3 4" key="1">
    <citation type="journal article" date="2009" name="Stand. Genomic Sci.">
        <title>Complete genome sequence of Desulfomicrobium baculatum type strain (X).</title>
        <authorList>
            <person name="Copeland A."/>
            <person name="Spring S."/>
            <person name="Goker M."/>
            <person name="Schneider S."/>
            <person name="Lapidus A."/>
            <person name="Del Rio T.G."/>
            <person name="Tice H."/>
            <person name="Cheng J.F."/>
            <person name="Chen F."/>
            <person name="Nolan M."/>
            <person name="Bruce D."/>
            <person name="Goodwin L."/>
            <person name="Pitluck S."/>
            <person name="Ivanova N."/>
            <person name="Mavrommatis K."/>
            <person name="Ovchinnikova G."/>
            <person name="Pati A."/>
            <person name="Chen A."/>
            <person name="Palaniappan K."/>
            <person name="Land M."/>
            <person name="Hauser L."/>
            <person name="Chang Y.J."/>
            <person name="Jeffries C.C."/>
            <person name="Meincke L."/>
            <person name="Sims D."/>
            <person name="Brettin T."/>
            <person name="Detter J.C."/>
            <person name="Han C."/>
            <person name="Chain P."/>
            <person name="Bristow J."/>
            <person name="Eisen J.A."/>
            <person name="Markowitz V."/>
            <person name="Hugenholtz P."/>
            <person name="Kyrpides N.C."/>
            <person name="Klenk H.P."/>
            <person name="Lucas S."/>
        </authorList>
    </citation>
    <scope>NUCLEOTIDE SEQUENCE [LARGE SCALE GENOMIC DNA]</scope>
    <source>
        <strain evidence="4">DSM 4028 / VKM B-1378 / X</strain>
    </source>
</reference>
<evidence type="ECO:0000259" key="2">
    <source>
        <dbReference type="PROSITE" id="PS50887"/>
    </source>
</evidence>
<dbReference type="Pfam" id="PF08448">
    <property type="entry name" value="PAS_4"/>
    <property type="match status" value="1"/>
</dbReference>
<dbReference type="CDD" id="cd01949">
    <property type="entry name" value="GGDEF"/>
    <property type="match status" value="1"/>
</dbReference>
<dbReference type="Gene3D" id="3.30.450.20">
    <property type="entry name" value="PAS domain"/>
    <property type="match status" value="2"/>
</dbReference>
<accession>C7LNZ0</accession>
<dbReference type="InterPro" id="IPR043128">
    <property type="entry name" value="Rev_trsase/Diguanyl_cyclase"/>
</dbReference>
<dbReference type="PROSITE" id="PS50887">
    <property type="entry name" value="GGDEF"/>
    <property type="match status" value="1"/>
</dbReference>